<dbReference type="GO" id="GO:0005509">
    <property type="term" value="F:calcium ion binding"/>
    <property type="evidence" value="ECO:0007669"/>
    <property type="project" value="InterPro"/>
</dbReference>
<feature type="transmembrane region" description="Helical" evidence="1">
    <location>
        <begin position="141"/>
        <end position="163"/>
    </location>
</feature>
<sequence>MEAWLESLTALQRVMLFIAVPATLLLLIQTVMLFIGLGGGDGDADGGVDLDGDGIPDAAGLDLDGDGIPDGAGLDLDGDGIPDEPGGLHEGVHAHGDAGEGDSTHGGFFSGLHIFTIRGFITFFTLFGWSGLLFLTLGMHWFPALFLAVQIGIIGMVAVAVILREALKLQSDGTLDVRNALGERGSVYLTIPACGQGTGKVNVTVQEQLREFEAVTEEKEPIPTGSEIVVVGLTEGGTLVVSPFLPEREEV</sequence>
<keyword evidence="1" id="KW-0472">Membrane</keyword>
<keyword evidence="1" id="KW-0812">Transmembrane</keyword>
<reference evidence="2 3" key="2">
    <citation type="submission" date="2007-06" db="EMBL/GenBank/DDBJ databases">
        <title>Draft genome sequence of Pseudoflavonifractor capillosus ATCC 29799.</title>
        <authorList>
            <person name="Sudarsanam P."/>
            <person name="Ley R."/>
            <person name="Guruge J."/>
            <person name="Turnbaugh P.J."/>
            <person name="Mahowald M."/>
            <person name="Liep D."/>
            <person name="Gordon J."/>
        </authorList>
    </citation>
    <scope>NUCLEOTIDE SEQUENCE [LARGE SCALE GENOMIC DNA]</scope>
    <source>
        <strain evidence="2 3">ATCC 29799</strain>
    </source>
</reference>
<reference evidence="2 3" key="1">
    <citation type="submission" date="2007-04" db="EMBL/GenBank/DDBJ databases">
        <authorList>
            <person name="Fulton L."/>
            <person name="Clifton S."/>
            <person name="Fulton B."/>
            <person name="Xu J."/>
            <person name="Minx P."/>
            <person name="Pepin K.H."/>
            <person name="Johnson M."/>
            <person name="Thiruvilangam P."/>
            <person name="Bhonagiri V."/>
            <person name="Nash W.E."/>
            <person name="Mardis E.R."/>
            <person name="Wilson R.K."/>
        </authorList>
    </citation>
    <scope>NUCLEOTIDE SEQUENCE [LARGE SCALE GENOMIC DNA]</scope>
    <source>
        <strain evidence="2 3">ATCC 29799</strain>
    </source>
</reference>
<dbReference type="SUPFAM" id="SSF103647">
    <property type="entry name" value="TSP type-3 repeat"/>
    <property type="match status" value="1"/>
</dbReference>
<dbReference type="RefSeq" id="WP_006572634.1">
    <property type="nucleotide sequence ID" value="NZ_AAXG02000012.1"/>
</dbReference>
<feature type="transmembrane region" description="Helical" evidence="1">
    <location>
        <begin position="14"/>
        <end position="35"/>
    </location>
</feature>
<dbReference type="AlphaFoldDB" id="A6NV59"/>
<organism evidence="2 3">
    <name type="scientific">Pseudoflavonifractor capillosus ATCC 29799</name>
    <dbReference type="NCBI Taxonomy" id="411467"/>
    <lineage>
        <taxon>Bacteria</taxon>
        <taxon>Bacillati</taxon>
        <taxon>Bacillota</taxon>
        <taxon>Clostridia</taxon>
        <taxon>Eubacteriales</taxon>
        <taxon>Oscillospiraceae</taxon>
        <taxon>Pseudoflavonifractor</taxon>
    </lineage>
</organism>
<dbReference type="Gene3D" id="2.40.50.140">
    <property type="entry name" value="Nucleic acid-binding proteins"/>
    <property type="match status" value="1"/>
</dbReference>
<keyword evidence="1" id="KW-1133">Transmembrane helix</keyword>
<dbReference type="InterPro" id="IPR028974">
    <property type="entry name" value="TSP_type-3_rpt"/>
</dbReference>
<accession>A6NV59</accession>
<comment type="caution">
    <text evidence="2">The sequence shown here is derived from an EMBL/GenBank/DDBJ whole genome shotgun (WGS) entry which is preliminary data.</text>
</comment>
<protein>
    <recommendedName>
        <fullName evidence="4">NfeD-like C-terminal domain-containing protein</fullName>
    </recommendedName>
</protein>
<evidence type="ECO:0000313" key="2">
    <source>
        <dbReference type="EMBL" id="EDN00261.1"/>
    </source>
</evidence>
<proteinExistence type="predicted"/>
<evidence type="ECO:0008006" key="4">
    <source>
        <dbReference type="Google" id="ProtNLM"/>
    </source>
</evidence>
<name>A6NV59_9FIRM</name>
<evidence type="ECO:0000313" key="3">
    <source>
        <dbReference type="Proteomes" id="UP000003639"/>
    </source>
</evidence>
<dbReference type="eggNOG" id="ENOG503025B">
    <property type="taxonomic scope" value="Bacteria"/>
</dbReference>
<keyword evidence="3" id="KW-1185">Reference proteome</keyword>
<dbReference type="OrthoDB" id="189831at2"/>
<evidence type="ECO:0000256" key="1">
    <source>
        <dbReference type="SAM" id="Phobius"/>
    </source>
</evidence>
<dbReference type="InterPro" id="IPR012340">
    <property type="entry name" value="NA-bd_OB-fold"/>
</dbReference>
<feature type="transmembrane region" description="Helical" evidence="1">
    <location>
        <begin position="115"/>
        <end position="135"/>
    </location>
</feature>
<dbReference type="EMBL" id="AAXG02000012">
    <property type="protein sequence ID" value="EDN00261.1"/>
    <property type="molecule type" value="Genomic_DNA"/>
</dbReference>
<dbReference type="STRING" id="411467.BACCAP_02095"/>
<dbReference type="Proteomes" id="UP000003639">
    <property type="component" value="Unassembled WGS sequence"/>
</dbReference>
<gene>
    <name evidence="2" type="ORF">BACCAP_02095</name>
</gene>